<organism evidence="2 3">
    <name type="scientific">Acanthamoeba castellanii (strain ATCC 30010 / Neff)</name>
    <dbReference type="NCBI Taxonomy" id="1257118"/>
    <lineage>
        <taxon>Eukaryota</taxon>
        <taxon>Amoebozoa</taxon>
        <taxon>Discosea</taxon>
        <taxon>Longamoebia</taxon>
        <taxon>Centramoebida</taxon>
        <taxon>Acanthamoebidae</taxon>
        <taxon>Acanthamoeba</taxon>
    </lineage>
</organism>
<dbReference type="GeneID" id="14920620"/>
<name>L8H2P0_ACACF</name>
<sequence length="286" mass="31766">MMLGVSPVDVMPATGSLPSTTSPLALPSDSWAAESFFRSFFDYSPVMMGVVEVVESIPPKKSKQSKKRSPPSPGDEIHPAGDLLNVQANAAVGRFFNQELSNVIGRRSSELGSPQSCINEWIRKCEEATASPLPISWDFASPCGLGSVRWLNGVIYPLPHNPTDRKLFCYILKDITQSKELEQRLRDNERKLRYAANVLHHVDCIVWETEAQTGQVTYINTQKTMEILGKEVEIGKSIMPQILPLLQGTGMSVRDTGFTHTEGDPRTKYEFCLNVEGSNTSEQFND</sequence>
<evidence type="ECO:0008006" key="4">
    <source>
        <dbReference type="Google" id="ProtNLM"/>
    </source>
</evidence>
<reference evidence="2 3" key="1">
    <citation type="journal article" date="2013" name="Genome Biol.">
        <title>Genome of Acanthamoeba castellanii highlights extensive lateral gene transfer and early evolution of tyrosine kinase signaling.</title>
        <authorList>
            <person name="Clarke M."/>
            <person name="Lohan A.J."/>
            <person name="Liu B."/>
            <person name="Lagkouvardos I."/>
            <person name="Roy S."/>
            <person name="Zafar N."/>
            <person name="Bertelli C."/>
            <person name="Schilde C."/>
            <person name="Kianianmomeni A."/>
            <person name="Burglin T.R."/>
            <person name="Frech C."/>
            <person name="Turcotte B."/>
            <person name="Kopec K.O."/>
            <person name="Synnott J.M."/>
            <person name="Choo C."/>
            <person name="Paponov I."/>
            <person name="Finkler A."/>
            <person name="Soon Heng Tan C."/>
            <person name="Hutchins A.P."/>
            <person name="Weinmeier T."/>
            <person name="Rattei T."/>
            <person name="Chu J.S."/>
            <person name="Gimenez G."/>
            <person name="Irimia M."/>
            <person name="Rigden D.J."/>
            <person name="Fitzpatrick D.A."/>
            <person name="Lorenzo-Morales J."/>
            <person name="Bateman A."/>
            <person name="Chiu C.H."/>
            <person name="Tang P."/>
            <person name="Hegemann P."/>
            <person name="Fromm H."/>
            <person name="Raoult D."/>
            <person name="Greub G."/>
            <person name="Miranda-Saavedra D."/>
            <person name="Chen N."/>
            <person name="Nash P."/>
            <person name="Ginger M.L."/>
            <person name="Horn M."/>
            <person name="Schaap P."/>
            <person name="Caler L."/>
            <person name="Loftus B."/>
        </authorList>
    </citation>
    <scope>NUCLEOTIDE SEQUENCE [LARGE SCALE GENOMIC DNA]</scope>
    <source>
        <strain evidence="2 3">Neff</strain>
    </source>
</reference>
<dbReference type="InterPro" id="IPR035965">
    <property type="entry name" value="PAS-like_dom_sf"/>
</dbReference>
<keyword evidence="3" id="KW-1185">Reference proteome</keyword>
<dbReference type="SUPFAM" id="SSF55785">
    <property type="entry name" value="PYP-like sensor domain (PAS domain)"/>
    <property type="match status" value="1"/>
</dbReference>
<dbReference type="OrthoDB" id="10674754at2759"/>
<dbReference type="VEuPathDB" id="AmoebaDB:ACA1_201570"/>
<dbReference type="KEGG" id="acan:ACA1_201570"/>
<feature type="compositionally biased region" description="Basic residues" evidence="1">
    <location>
        <begin position="60"/>
        <end position="69"/>
    </location>
</feature>
<dbReference type="EMBL" id="KB007932">
    <property type="protein sequence ID" value="ELR19789.1"/>
    <property type="molecule type" value="Genomic_DNA"/>
</dbReference>
<feature type="region of interest" description="Disordered" evidence="1">
    <location>
        <begin position="58"/>
        <end position="80"/>
    </location>
</feature>
<dbReference type="AlphaFoldDB" id="L8H2P0"/>
<dbReference type="RefSeq" id="XP_004341884.1">
    <property type="nucleotide sequence ID" value="XM_004341836.1"/>
</dbReference>
<evidence type="ECO:0000313" key="2">
    <source>
        <dbReference type="EMBL" id="ELR19789.1"/>
    </source>
</evidence>
<evidence type="ECO:0000313" key="3">
    <source>
        <dbReference type="Proteomes" id="UP000011083"/>
    </source>
</evidence>
<gene>
    <name evidence="2" type="ORF">ACA1_201570</name>
</gene>
<protein>
    <recommendedName>
        <fullName evidence="4">PAS domain-containing protein</fullName>
    </recommendedName>
</protein>
<proteinExistence type="predicted"/>
<evidence type="ECO:0000256" key="1">
    <source>
        <dbReference type="SAM" id="MobiDB-lite"/>
    </source>
</evidence>
<accession>L8H2P0</accession>
<dbReference type="Proteomes" id="UP000011083">
    <property type="component" value="Unassembled WGS sequence"/>
</dbReference>
<dbReference type="Gene3D" id="3.30.450.20">
    <property type="entry name" value="PAS domain"/>
    <property type="match status" value="1"/>
</dbReference>